<evidence type="ECO:0000313" key="4">
    <source>
        <dbReference type="Proteomes" id="UP001310248"/>
    </source>
</evidence>
<name>A0ABU7G3H1_9ALTE</name>
<reference evidence="3 4" key="2">
    <citation type="submission" date="2023-12" db="EMBL/GenBank/DDBJ databases">
        <authorList>
            <consortium name="Cladostephus spongiosus"/>
            <person name="Lorente B."/>
            <person name="Cabral C."/>
            <person name="Frias J."/>
            <person name="Faria J."/>
            <person name="Toubarro D."/>
        </authorList>
    </citation>
    <scope>NUCLEOTIDE SEQUENCE [LARGE SCALE GENOMIC DNA]</scope>
    <source>
        <strain evidence="3 4">ZMCS4</strain>
    </source>
</reference>
<dbReference type="RefSeq" id="WP_329775163.1">
    <property type="nucleotide sequence ID" value="NZ_JAYDYW010000006.1"/>
</dbReference>
<feature type="domain" description="DUF1468" evidence="2">
    <location>
        <begin position="8"/>
        <end position="143"/>
    </location>
</feature>
<dbReference type="Pfam" id="PF07331">
    <property type="entry name" value="TctB"/>
    <property type="match status" value="1"/>
</dbReference>
<feature type="transmembrane region" description="Helical" evidence="1">
    <location>
        <begin position="121"/>
        <end position="143"/>
    </location>
</feature>
<protein>
    <submittedName>
        <fullName evidence="3">Tripartite tricarboxylate transporter TctB family protein</fullName>
    </submittedName>
</protein>
<feature type="transmembrane region" description="Helical" evidence="1">
    <location>
        <begin position="81"/>
        <end position="109"/>
    </location>
</feature>
<feature type="transmembrane region" description="Helical" evidence="1">
    <location>
        <begin position="7"/>
        <end position="23"/>
    </location>
</feature>
<organism evidence="3 4">
    <name type="scientific">Agarivorans aestuarii</name>
    <dbReference type="NCBI Taxonomy" id="1563703"/>
    <lineage>
        <taxon>Bacteria</taxon>
        <taxon>Pseudomonadati</taxon>
        <taxon>Pseudomonadota</taxon>
        <taxon>Gammaproteobacteria</taxon>
        <taxon>Alteromonadales</taxon>
        <taxon>Alteromonadaceae</taxon>
        <taxon>Agarivorans</taxon>
    </lineage>
</organism>
<proteinExistence type="predicted"/>
<sequence length="154" mass="17388">MQISNQRIGGLIFLLLSAFYGYFSYDIPLFAGAEYEPFTPRTLPQFLALCGIACSVILLITGGKDFRTSVKHLVWRPAAKLLAAMFAYGLLVNWLGFVLATIIFLVVSFRIMGETHHKKALLVAVVFTLVFWALLTQVLDIYLEPGQLWHWFNA</sequence>
<evidence type="ECO:0000256" key="1">
    <source>
        <dbReference type="SAM" id="Phobius"/>
    </source>
</evidence>
<accession>A0ABU7G3H1</accession>
<keyword evidence="1" id="KW-0812">Transmembrane</keyword>
<dbReference type="Proteomes" id="UP001310248">
    <property type="component" value="Unassembled WGS sequence"/>
</dbReference>
<keyword evidence="4" id="KW-1185">Reference proteome</keyword>
<evidence type="ECO:0000313" key="3">
    <source>
        <dbReference type="EMBL" id="MEE1673938.1"/>
    </source>
</evidence>
<dbReference type="InterPro" id="IPR009936">
    <property type="entry name" value="DUF1468"/>
</dbReference>
<feature type="transmembrane region" description="Helical" evidence="1">
    <location>
        <begin position="43"/>
        <end position="60"/>
    </location>
</feature>
<gene>
    <name evidence="3" type="ORF">SNR37_003365</name>
</gene>
<keyword evidence="1" id="KW-1133">Transmembrane helix</keyword>
<dbReference type="EMBL" id="JAYDYW010000006">
    <property type="protein sequence ID" value="MEE1673938.1"/>
    <property type="molecule type" value="Genomic_DNA"/>
</dbReference>
<reference evidence="4" key="1">
    <citation type="submission" date="2023-07" db="EMBL/GenBank/DDBJ databases">
        <title>Draft genome sequence of Agarivorans aestuarii strain ZMCS4, a CAZymes producing bacteria isolated from the marine brown algae Clodostephus spongiosus.</title>
        <authorList>
            <person name="Lorente B."/>
            <person name="Cabral C."/>
            <person name="Frias J."/>
            <person name="Faria J."/>
            <person name="Toubarro D."/>
        </authorList>
    </citation>
    <scope>NUCLEOTIDE SEQUENCE [LARGE SCALE GENOMIC DNA]</scope>
    <source>
        <strain evidence="4">ZMCS4</strain>
    </source>
</reference>
<evidence type="ECO:0000259" key="2">
    <source>
        <dbReference type="Pfam" id="PF07331"/>
    </source>
</evidence>
<keyword evidence="1" id="KW-0472">Membrane</keyword>
<comment type="caution">
    <text evidence="3">The sequence shown here is derived from an EMBL/GenBank/DDBJ whole genome shotgun (WGS) entry which is preliminary data.</text>
</comment>